<proteinExistence type="predicted"/>
<dbReference type="InterPro" id="IPR016130">
    <property type="entry name" value="Tyr_Pase_AS"/>
</dbReference>
<dbReference type="Pfam" id="PF22785">
    <property type="entry name" value="Tc-R-P"/>
    <property type="match status" value="1"/>
</dbReference>
<keyword evidence="4" id="KW-1133">Transmembrane helix</keyword>
<keyword evidence="9" id="KW-1185">Reference proteome</keyword>
<evidence type="ECO:0000256" key="1">
    <source>
        <dbReference type="ARBA" id="ARBA00004141"/>
    </source>
</evidence>
<dbReference type="GO" id="GO:0005829">
    <property type="term" value="C:cytosol"/>
    <property type="evidence" value="ECO:0007669"/>
    <property type="project" value="TreeGrafter"/>
</dbReference>
<dbReference type="InterPro" id="IPR029023">
    <property type="entry name" value="Tensin_phosphatase"/>
</dbReference>
<dbReference type="InterPro" id="IPR029021">
    <property type="entry name" value="Prot-tyrosine_phosphatase-like"/>
</dbReference>
<dbReference type="GO" id="GO:0016020">
    <property type="term" value="C:membrane"/>
    <property type="evidence" value="ECO:0007669"/>
    <property type="project" value="UniProtKB-SubCell"/>
</dbReference>
<dbReference type="OrthoDB" id="6155487at2759"/>
<dbReference type="PROSITE" id="PS50056">
    <property type="entry name" value="TYR_PHOSPHATASE_2"/>
    <property type="match status" value="1"/>
</dbReference>
<dbReference type="PROSITE" id="PS51181">
    <property type="entry name" value="PPASE_TENSIN"/>
    <property type="match status" value="1"/>
</dbReference>
<accession>A0A8S3RE54</accession>
<feature type="domain" description="Tyrosine specific protein phosphatases" evidence="6">
    <location>
        <begin position="1194"/>
        <end position="1249"/>
    </location>
</feature>
<dbReference type="Proteomes" id="UP000683360">
    <property type="component" value="Unassembled WGS sequence"/>
</dbReference>
<dbReference type="SUPFAM" id="SSF52799">
    <property type="entry name" value="(Phosphotyrosine protein) phosphatases II"/>
    <property type="match status" value="2"/>
</dbReference>
<name>A0A8S3RE54_MYTED</name>
<keyword evidence="5" id="KW-0472">Membrane</keyword>
<dbReference type="InterPro" id="IPR000387">
    <property type="entry name" value="Tyr_Pase_dom"/>
</dbReference>
<reference evidence="8" key="1">
    <citation type="submission" date="2021-03" db="EMBL/GenBank/DDBJ databases">
        <authorList>
            <person name="Bekaert M."/>
        </authorList>
    </citation>
    <scope>NUCLEOTIDE SEQUENCE</scope>
</reference>
<organism evidence="8 9">
    <name type="scientific">Mytilus edulis</name>
    <name type="common">Blue mussel</name>
    <dbReference type="NCBI Taxonomy" id="6550"/>
    <lineage>
        <taxon>Eukaryota</taxon>
        <taxon>Metazoa</taxon>
        <taxon>Spiralia</taxon>
        <taxon>Lophotrochozoa</taxon>
        <taxon>Mollusca</taxon>
        <taxon>Bivalvia</taxon>
        <taxon>Autobranchia</taxon>
        <taxon>Pteriomorphia</taxon>
        <taxon>Mytilida</taxon>
        <taxon>Mytiloidea</taxon>
        <taxon>Mytilidae</taxon>
        <taxon>Mytilinae</taxon>
        <taxon>Mytilus</taxon>
    </lineage>
</organism>
<evidence type="ECO:0000259" key="6">
    <source>
        <dbReference type="PROSITE" id="PS50056"/>
    </source>
</evidence>
<comment type="subcellular location">
    <subcellularLocation>
        <location evidence="1">Membrane</location>
        <topology evidence="1">Multi-pass membrane protein</topology>
    </subcellularLocation>
</comment>
<dbReference type="PANTHER" id="PTHR12305">
    <property type="entry name" value="PHOSPHATASE WITH HOMOLOGY TO TENSIN"/>
    <property type="match status" value="1"/>
</dbReference>
<dbReference type="PROSITE" id="PS00383">
    <property type="entry name" value="TYR_PHOSPHATASE_1"/>
    <property type="match status" value="1"/>
</dbReference>
<evidence type="ECO:0000256" key="3">
    <source>
        <dbReference type="ARBA" id="ARBA00022801"/>
    </source>
</evidence>
<evidence type="ECO:0000259" key="7">
    <source>
        <dbReference type="PROSITE" id="PS51181"/>
    </source>
</evidence>
<evidence type="ECO:0000256" key="4">
    <source>
        <dbReference type="ARBA" id="ARBA00022989"/>
    </source>
</evidence>
<keyword evidence="3" id="KW-0378">Hydrolase</keyword>
<feature type="domain" description="Phosphatase tensin-type" evidence="7">
    <location>
        <begin position="1109"/>
        <end position="1276"/>
    </location>
</feature>
<dbReference type="Gene3D" id="3.90.190.10">
    <property type="entry name" value="Protein tyrosine phosphatase superfamily"/>
    <property type="match status" value="1"/>
</dbReference>
<dbReference type="GO" id="GO:0016314">
    <property type="term" value="F:phosphatidylinositol-3,4,5-trisphosphate 3-phosphatase activity"/>
    <property type="evidence" value="ECO:0007669"/>
    <property type="project" value="TreeGrafter"/>
</dbReference>
<evidence type="ECO:0000256" key="2">
    <source>
        <dbReference type="ARBA" id="ARBA00022692"/>
    </source>
</evidence>
<dbReference type="InterPro" id="IPR045102">
    <property type="entry name" value="PTP_VSP_TPTE"/>
</dbReference>
<evidence type="ECO:0000313" key="8">
    <source>
        <dbReference type="EMBL" id="CAG2207673.1"/>
    </source>
</evidence>
<keyword evidence="2" id="KW-0812">Transmembrane</keyword>
<dbReference type="InterPro" id="IPR051281">
    <property type="entry name" value="Dual-spec_lipid-protein_phosph"/>
</dbReference>
<dbReference type="PANTHER" id="PTHR12305:SF60">
    <property type="entry name" value="PHOSPHATIDYLINOSITOL 3,4,5-TRISPHOSPHATE 3-PHOSPHATASE TPTE2-RELATED"/>
    <property type="match status" value="1"/>
</dbReference>
<evidence type="ECO:0000256" key="5">
    <source>
        <dbReference type="ARBA" id="ARBA00023136"/>
    </source>
</evidence>
<dbReference type="AlphaFoldDB" id="A0A8S3RE54"/>
<dbReference type="InterPro" id="IPR027359">
    <property type="entry name" value="Volt_channel_dom_sf"/>
</dbReference>
<gene>
    <name evidence="8" type="ORF">MEDL_21922</name>
</gene>
<comment type="caution">
    <text evidence="8">The sequence shown here is derived from an EMBL/GenBank/DDBJ whole genome shotgun (WGS) entry which is preliminary data.</text>
</comment>
<sequence>MQYDMYLEFIGDRLTTNWTVHWKYTIQINPYLLLLSDKPTQLVFPLQDSTLFSDTDIVMDESNNTDSSVKDTDNSGDKAAINDREEENKHLKNGFSKIDEAELVDVVINDGKDIEDESEQMFQDVIIDDEFHGKEKQPESRLGILRQSAKGVIEHIAFRIFTVVLILTDITLVIVEVTVFSEDDETSYRIELVSRAIIAYFVLEIFVRIFVKGQLDESPYGSMLFNLRVSSTVQADDIALISTTSKGMKTLIDICQTYSENWGFRFSSAKSEVLKFCSSKCATISQPLKLYGADIPVVTSTKHVGIILNAECKSMSRTLNACRILRATALSVMKSGIHPSFLNPLTCSKIVFQMCYPKAMFACELWYGLSNTELTMLERSHKYICKIIQGLPARTRSDKCTSLLGWLPVECYIDKCKLQFFGRLCRMDNNLLPKRILLLRLLEFRNKCVKKQDGFVPDLIRIAVKYDLINFVEDFVKSGSFPSKAVWNRYISTSIANSENNRWQQRISVDSDFEIFRKIHKHIVPHRAWVIAKTNPNFREGAKYIVDLCSVIRTEESPLLCDKCGQFFYNVIEHIMCVCDRLSDLRAKLWEDLISINPIVFSVYLDNLTSSTFTATLLSCYTEYDLDNDNMFINDLLRQLDESPYGSMLFNLRVSSTVQADDIALISTTSKGMKTLIDICQTYSENWGFRFSSAKSEVLKFCSSKCATISQPLKLYGADIPVVTSTKHVGIILNAECKSMSRTLNACRILRATALSVMKSGIHPSFLNPLTCSKIVFQMCYPKAMFACELWYGLSNTELTMLERSHKYICKIIQGLPARTRSDKCTSLLGWLPVECYIDKCKLQFFGRLCRMDNNLLPKRILLLRLLEFRNKCVKKQDGFVPDLIRIAVKYDLINFVEDFVKSGSFPSKAVWNRYISTSIANSENNRWQQRISVDSDFEIFRKIHKHIVPHRAWVIAKTNPNFREGAKYIVDLCSVIRTEESPLLCDKCGQFFYNVIEHIMCVCDRLSDLRAKLWEDLISINPIVFSVYLDNLTSSTFTATLLSCYTEYDLDNDNTTFAVDVSTNDYSRLPVIGRGLRIVRIFRSIYIMVQQYRHFTKAARQTVSQNKRRYQKDGFDLDLCYVTERVIAMSYPSSGVRKLYRNPIEDVARFLDTKHKDHYRVYDLCSERNYDPSKFHGRVERLFIDDHNVPILEDLIKFCKNVREWLSKDDRNVIAVHCKGGKGRTGTMICTWLVDCDMFKEAEVSIDVIAAHCKGGKGRTGTMICTWRTFSVQLA</sequence>
<dbReference type="CDD" id="cd14510">
    <property type="entry name" value="PTP_VSP_TPTE"/>
    <property type="match status" value="1"/>
</dbReference>
<dbReference type="Gene3D" id="1.20.120.350">
    <property type="entry name" value="Voltage-gated potassium channels. Chain C"/>
    <property type="match status" value="1"/>
</dbReference>
<protein>
    <submittedName>
        <fullName evidence="8">TPTE</fullName>
    </submittedName>
</protein>
<dbReference type="EMBL" id="CAJPWZ010001085">
    <property type="protein sequence ID" value="CAG2207673.1"/>
    <property type="molecule type" value="Genomic_DNA"/>
</dbReference>
<evidence type="ECO:0000313" key="9">
    <source>
        <dbReference type="Proteomes" id="UP000683360"/>
    </source>
</evidence>